<evidence type="ECO:0008006" key="4">
    <source>
        <dbReference type="Google" id="ProtNLM"/>
    </source>
</evidence>
<comment type="caution">
    <text evidence="2">The sequence shown here is derived from an EMBL/GenBank/DDBJ whole genome shotgun (WGS) entry which is preliminary data.</text>
</comment>
<organism evidence="2 3">
    <name type="scientific">Aequorivita soesokkakensis</name>
    <dbReference type="NCBI Taxonomy" id="1385699"/>
    <lineage>
        <taxon>Bacteria</taxon>
        <taxon>Pseudomonadati</taxon>
        <taxon>Bacteroidota</taxon>
        <taxon>Flavobacteriia</taxon>
        <taxon>Flavobacteriales</taxon>
        <taxon>Flavobacteriaceae</taxon>
        <taxon>Aequorivita</taxon>
    </lineage>
</organism>
<evidence type="ECO:0000313" key="2">
    <source>
        <dbReference type="EMBL" id="OAD90578.1"/>
    </source>
</evidence>
<feature type="chain" id="PRO_5008392009" description="DUF2141 domain-containing protein" evidence="1">
    <location>
        <begin position="20"/>
        <end position="143"/>
    </location>
</feature>
<dbReference type="InterPro" id="IPR018673">
    <property type="entry name" value="DUF2141"/>
</dbReference>
<keyword evidence="3" id="KW-1185">Reference proteome</keyword>
<dbReference type="EMBL" id="LXIE01000036">
    <property type="protein sequence ID" value="OAD90578.1"/>
    <property type="molecule type" value="Genomic_DNA"/>
</dbReference>
<dbReference type="STRING" id="1385699.A7A78_14465"/>
<dbReference type="AlphaFoldDB" id="A0A1A9LBB7"/>
<accession>A0A1A9LBB7</accession>
<sequence>MKTIIALIGITFFTHFVNAQNDTASTSEGTTITVTVPVTSDEGNVLVGLYTEDIFLKAAPMKRAIAEIVDGKAIATFENVVPGTYGISLFQDKNGNKQMDFDVNGMPLEPYGISNNIMSFGPPQWSDAKFEVGNETIEMEIRM</sequence>
<dbReference type="OrthoDB" id="9788332at2"/>
<feature type="signal peptide" evidence="1">
    <location>
        <begin position="1"/>
        <end position="19"/>
    </location>
</feature>
<evidence type="ECO:0000256" key="1">
    <source>
        <dbReference type="SAM" id="SignalP"/>
    </source>
</evidence>
<name>A0A1A9LBB7_9FLAO</name>
<gene>
    <name evidence="2" type="ORF">A7A78_14465</name>
</gene>
<reference evidence="2 3" key="1">
    <citation type="submission" date="2016-05" db="EMBL/GenBank/DDBJ databases">
        <title>Genome sequencing of Vitellibacter soesokkakensis RSSK-12.</title>
        <authorList>
            <person name="Thevarajoo S."/>
            <person name="Selvaratnam C."/>
            <person name="Goh K.M."/>
            <person name="Chan K.-G."/>
            <person name="Chong C.S."/>
        </authorList>
    </citation>
    <scope>NUCLEOTIDE SEQUENCE [LARGE SCALE GENOMIC DNA]</scope>
    <source>
        <strain evidence="2 3">RSSK-12</strain>
    </source>
</reference>
<dbReference type="RefSeq" id="WP_068762638.1">
    <property type="nucleotide sequence ID" value="NZ_LXIE01000036.1"/>
</dbReference>
<dbReference type="Proteomes" id="UP000077552">
    <property type="component" value="Unassembled WGS sequence"/>
</dbReference>
<dbReference type="Pfam" id="PF09912">
    <property type="entry name" value="DUF2141"/>
    <property type="match status" value="1"/>
</dbReference>
<keyword evidence="1" id="KW-0732">Signal</keyword>
<protein>
    <recommendedName>
        <fullName evidence="4">DUF2141 domain-containing protein</fullName>
    </recommendedName>
</protein>
<proteinExistence type="predicted"/>
<evidence type="ECO:0000313" key="3">
    <source>
        <dbReference type="Proteomes" id="UP000077552"/>
    </source>
</evidence>